<evidence type="ECO:0000313" key="3">
    <source>
        <dbReference type="Proteomes" id="UP000734854"/>
    </source>
</evidence>
<reference evidence="2 3" key="1">
    <citation type="submission" date="2020-08" db="EMBL/GenBank/DDBJ databases">
        <title>Plant Genome Project.</title>
        <authorList>
            <person name="Zhang R.-G."/>
        </authorList>
    </citation>
    <scope>NUCLEOTIDE SEQUENCE [LARGE SCALE GENOMIC DNA]</scope>
    <source>
        <tissue evidence="2">Rhizome</tissue>
    </source>
</reference>
<keyword evidence="3" id="KW-1185">Reference proteome</keyword>
<feature type="signal peptide" evidence="1">
    <location>
        <begin position="1"/>
        <end position="23"/>
    </location>
</feature>
<dbReference type="PANTHER" id="PTHR34458:SF5">
    <property type="entry name" value="POLLEN OLE E 1 ALLERGEN AND EXTENSIN FAMILY PROTEIN"/>
    <property type="match status" value="1"/>
</dbReference>
<dbReference type="Proteomes" id="UP000734854">
    <property type="component" value="Unassembled WGS sequence"/>
</dbReference>
<evidence type="ECO:0008006" key="4">
    <source>
        <dbReference type="Google" id="ProtNLM"/>
    </source>
</evidence>
<accession>A0A8J5FQH9</accession>
<organism evidence="2 3">
    <name type="scientific">Zingiber officinale</name>
    <name type="common">Ginger</name>
    <name type="synonym">Amomum zingiber</name>
    <dbReference type="NCBI Taxonomy" id="94328"/>
    <lineage>
        <taxon>Eukaryota</taxon>
        <taxon>Viridiplantae</taxon>
        <taxon>Streptophyta</taxon>
        <taxon>Embryophyta</taxon>
        <taxon>Tracheophyta</taxon>
        <taxon>Spermatophyta</taxon>
        <taxon>Magnoliopsida</taxon>
        <taxon>Liliopsida</taxon>
        <taxon>Zingiberales</taxon>
        <taxon>Zingiberaceae</taxon>
        <taxon>Zingiber</taxon>
    </lineage>
</organism>
<dbReference type="AlphaFoldDB" id="A0A8J5FQH9"/>
<proteinExistence type="predicted"/>
<keyword evidence="1" id="KW-0732">Signal</keyword>
<name>A0A8J5FQH9_ZINOF</name>
<comment type="caution">
    <text evidence="2">The sequence shown here is derived from an EMBL/GenBank/DDBJ whole genome shotgun (WGS) entry which is preliminary data.</text>
</comment>
<dbReference type="OrthoDB" id="905355at2759"/>
<dbReference type="InterPro" id="IPR040404">
    <property type="entry name" value="Phylloplanin-like"/>
</dbReference>
<sequence length="157" mass="15988">MALKIALVAALLMAASVAPPAVSQLTTPPAGSPLIKVNVVVNGTVPCGPGAININLTAAVFANATVVMLCGQDIVGSTVSDSNGMFSLPMSANYTKNLLPKLLGNCSLVVPTPLSLCNSSLNGTLQAHLQLHSSNLNLGGFVGLVINLIARIFQLMP</sequence>
<protein>
    <recommendedName>
        <fullName evidence="4">Phylloplanin</fullName>
    </recommendedName>
</protein>
<dbReference type="EMBL" id="JACMSC010000013">
    <property type="protein sequence ID" value="KAG6491844.1"/>
    <property type="molecule type" value="Genomic_DNA"/>
</dbReference>
<dbReference type="PANTHER" id="PTHR34458">
    <property type="entry name" value="POLLEN OLE E 1 ALLERGEN AND EXTENSIN FAMILY PROTEIN-RELATED"/>
    <property type="match status" value="1"/>
</dbReference>
<evidence type="ECO:0000313" key="2">
    <source>
        <dbReference type="EMBL" id="KAG6491844.1"/>
    </source>
</evidence>
<feature type="chain" id="PRO_5035267238" description="Phylloplanin" evidence="1">
    <location>
        <begin position="24"/>
        <end position="157"/>
    </location>
</feature>
<evidence type="ECO:0000256" key="1">
    <source>
        <dbReference type="SAM" id="SignalP"/>
    </source>
</evidence>
<gene>
    <name evidence="2" type="ORF">ZIOFF_046782</name>
</gene>